<name>A0A0J1BF39_RHOIS</name>
<evidence type="ECO:0000313" key="3">
    <source>
        <dbReference type="Proteomes" id="UP000036367"/>
    </source>
</evidence>
<keyword evidence="3" id="KW-1185">Reference proteome</keyword>
<protein>
    <submittedName>
        <fullName evidence="2">Uncharacterized protein</fullName>
    </submittedName>
</protein>
<dbReference type="Proteomes" id="UP000036367">
    <property type="component" value="Unassembled WGS sequence"/>
</dbReference>
<evidence type="ECO:0000313" key="2">
    <source>
        <dbReference type="EMBL" id="KLU05192.1"/>
    </source>
</evidence>
<dbReference type="EMBL" id="LECT01000022">
    <property type="protein sequence ID" value="KLU05192.1"/>
    <property type="molecule type" value="Genomic_DNA"/>
</dbReference>
<sequence>MQDDLERFARLPDGTLTVDALTGACTHSVDGELTTYIGPEIAAWFRHRLDTDGIPLSAITIASVTANVHVTIEQRRRDTRVKFDWSCRSLISTGSREFTSELAEPHTWCSGNPKTEDSGEPCD</sequence>
<comment type="caution">
    <text evidence="2">The sequence shown here is derived from an EMBL/GenBank/DDBJ whole genome shotgun (WGS) entry which is preliminary data.</text>
</comment>
<proteinExistence type="predicted"/>
<reference evidence="2" key="1">
    <citation type="submission" date="2015-05" db="EMBL/GenBank/DDBJ databases">
        <title>Permanent draft genome of Rhodopirellula islandicus K833.</title>
        <authorList>
            <person name="Kizina J."/>
            <person name="Richter M."/>
            <person name="Glockner F.O."/>
            <person name="Harder J."/>
        </authorList>
    </citation>
    <scope>NUCLEOTIDE SEQUENCE [LARGE SCALE GENOMIC DNA]</scope>
    <source>
        <strain evidence="2">K833</strain>
    </source>
</reference>
<feature type="region of interest" description="Disordered" evidence="1">
    <location>
        <begin position="97"/>
        <end position="123"/>
    </location>
</feature>
<dbReference type="STRING" id="595434.RISK_002768"/>
<accession>A0A0J1BF39</accession>
<gene>
    <name evidence="2" type="ORF">RISK_002768</name>
</gene>
<dbReference type="AlphaFoldDB" id="A0A0J1BF39"/>
<evidence type="ECO:0000256" key="1">
    <source>
        <dbReference type="SAM" id="MobiDB-lite"/>
    </source>
</evidence>
<dbReference type="PATRIC" id="fig|595434.4.peg.2638"/>
<organism evidence="2 3">
    <name type="scientific">Rhodopirellula islandica</name>
    <dbReference type="NCBI Taxonomy" id="595434"/>
    <lineage>
        <taxon>Bacteria</taxon>
        <taxon>Pseudomonadati</taxon>
        <taxon>Planctomycetota</taxon>
        <taxon>Planctomycetia</taxon>
        <taxon>Pirellulales</taxon>
        <taxon>Pirellulaceae</taxon>
        <taxon>Rhodopirellula</taxon>
    </lineage>
</organism>